<evidence type="ECO:0000256" key="1">
    <source>
        <dbReference type="ARBA" id="ARBA00001947"/>
    </source>
</evidence>
<dbReference type="GO" id="GO:0046294">
    <property type="term" value="P:formaldehyde catabolic process"/>
    <property type="evidence" value="ECO:0007669"/>
    <property type="project" value="TreeGrafter"/>
</dbReference>
<evidence type="ECO:0000256" key="6">
    <source>
        <dbReference type="RuleBase" id="RU361277"/>
    </source>
</evidence>
<dbReference type="OMA" id="RGRPTMC"/>
<accession>A0A0D8BU03</accession>
<keyword evidence="3 6" id="KW-0862">Zinc</keyword>
<comment type="similarity">
    <text evidence="6">Belongs to the zinc-containing alcohol dehydrogenase family.</text>
</comment>
<protein>
    <submittedName>
        <fullName evidence="8">Zinc-binding dehydrogenase family protein</fullName>
    </submittedName>
</protein>
<dbReference type="Gene3D" id="3.90.180.10">
    <property type="entry name" value="Medium-chain alcohol dehydrogenases, catalytic domain"/>
    <property type="match status" value="1"/>
</dbReference>
<dbReference type="FunFam" id="3.40.50.720:FF:000003">
    <property type="entry name" value="S-(hydroxymethyl)glutathione dehydrogenase"/>
    <property type="match status" value="1"/>
</dbReference>
<comment type="caution">
    <text evidence="8">The sequence shown here is derived from an EMBL/GenBank/DDBJ whole genome shotgun (WGS) entry which is preliminary data.</text>
</comment>
<evidence type="ECO:0000313" key="8">
    <source>
        <dbReference type="EMBL" id="KJE27469.1"/>
    </source>
</evidence>
<dbReference type="SUPFAM" id="SSF51735">
    <property type="entry name" value="NAD(P)-binding Rossmann-fold domains"/>
    <property type="match status" value="1"/>
</dbReference>
<dbReference type="GO" id="GO:0005829">
    <property type="term" value="C:cytosol"/>
    <property type="evidence" value="ECO:0007669"/>
    <property type="project" value="TreeGrafter"/>
</dbReference>
<dbReference type="Pfam" id="PF00107">
    <property type="entry name" value="ADH_zinc_N"/>
    <property type="match status" value="1"/>
</dbReference>
<dbReference type="InterPro" id="IPR011032">
    <property type="entry name" value="GroES-like_sf"/>
</dbReference>
<evidence type="ECO:0000313" key="9">
    <source>
        <dbReference type="Proteomes" id="UP000032522"/>
    </source>
</evidence>
<dbReference type="RefSeq" id="WP_011232248.1">
    <property type="nucleotide sequence ID" value="NZ_CP133077.1"/>
</dbReference>
<dbReference type="Pfam" id="PF08240">
    <property type="entry name" value="ADH_N"/>
    <property type="match status" value="1"/>
</dbReference>
<dbReference type="OrthoDB" id="9806940at2"/>
<evidence type="ECO:0000256" key="4">
    <source>
        <dbReference type="ARBA" id="ARBA00023002"/>
    </source>
</evidence>
<proteinExistence type="inferred from homology"/>
<dbReference type="GO" id="GO:0051903">
    <property type="term" value="F:S-(hydroxymethyl)glutathione dehydrogenase [NAD(P)+] activity"/>
    <property type="evidence" value="ECO:0007669"/>
    <property type="project" value="TreeGrafter"/>
</dbReference>
<dbReference type="PROSITE" id="PS00059">
    <property type="entry name" value="ADH_ZINC"/>
    <property type="match status" value="1"/>
</dbReference>
<dbReference type="Proteomes" id="UP000032522">
    <property type="component" value="Unassembled WGS sequence"/>
</dbReference>
<evidence type="ECO:0000256" key="5">
    <source>
        <dbReference type="ARBA" id="ARBA00023027"/>
    </source>
</evidence>
<dbReference type="InterPro" id="IPR020843">
    <property type="entry name" value="ER"/>
</dbReference>
<keyword evidence="2 6" id="KW-0479">Metal-binding</keyword>
<feature type="domain" description="Enoyl reductase (ER)" evidence="7">
    <location>
        <begin position="11"/>
        <end position="364"/>
    </location>
</feature>
<keyword evidence="5" id="KW-0520">NAD</keyword>
<sequence length="368" mass="38783">MAKAAVLHRYGEPLSIEELDLASPKRGEVKVKMKAAGLCHSDWHVVQGQLPLPLPIVLGHEGAGIVEEVGEGVTSVKQGDHVVLNWVPSCGTCSYCRTGRPDLCEEAARLMATGTLPDGTTRFSLHGKPVYQFLTAGAFSEYTIVPEQAAIPIRRDVPFELAALISCSVMTGVGAAIHTAQVRPGSTVAVIGAGGVGFNIIQGAALAGAKQIIAVDIVEEKLAMTKTFGATHTVNAREDDAVSAVLDLTDGIGVDYAFEAIGRPETMADAYNMTRKAGTTVIVGIAAPHEAVEINAFSLPSQSKALTGSWLGQGNPPIDYPKLLDLYAAGKLKLEPLISAVYSLDQINDGFAALKSGQNIRGIIRFEE</sequence>
<name>A0A0D8BU03_GEOKU</name>
<keyword evidence="4" id="KW-0560">Oxidoreductase</keyword>
<dbReference type="PANTHER" id="PTHR43880">
    <property type="entry name" value="ALCOHOL DEHYDROGENASE"/>
    <property type="match status" value="1"/>
</dbReference>
<dbReference type="PANTHER" id="PTHR43880:SF12">
    <property type="entry name" value="ALCOHOL DEHYDROGENASE CLASS-3"/>
    <property type="match status" value="1"/>
</dbReference>
<dbReference type="InterPro" id="IPR013154">
    <property type="entry name" value="ADH-like_N"/>
</dbReference>
<dbReference type="SUPFAM" id="SSF50129">
    <property type="entry name" value="GroES-like"/>
    <property type="match status" value="2"/>
</dbReference>
<evidence type="ECO:0000256" key="2">
    <source>
        <dbReference type="ARBA" id="ARBA00022723"/>
    </source>
</evidence>
<dbReference type="PATRIC" id="fig|1462.6.peg.325"/>
<dbReference type="InterPro" id="IPR013149">
    <property type="entry name" value="ADH-like_C"/>
</dbReference>
<reference evidence="8 9" key="1">
    <citation type="submission" date="2015-01" db="EMBL/GenBank/DDBJ databases">
        <authorList>
            <person name="Filippidou S."/>
            <person name="Jeanneret N."/>
            <person name="Russel-Delif L."/>
            <person name="Junier T."/>
            <person name="Wunderlin T."/>
            <person name="Molina V."/>
            <person name="Johnson S.L."/>
            <person name="Davenport K.W."/>
            <person name="Chain P.S."/>
            <person name="Dorador C."/>
            <person name="Junier P."/>
        </authorList>
    </citation>
    <scope>NUCLEOTIDE SEQUENCE [LARGE SCALE GENOMIC DNA]</scope>
    <source>
        <strain evidence="8 9">Et7/4</strain>
    </source>
</reference>
<dbReference type="CDD" id="cd08279">
    <property type="entry name" value="Zn_ADH_class_III"/>
    <property type="match status" value="1"/>
</dbReference>
<dbReference type="Gene3D" id="3.40.50.720">
    <property type="entry name" value="NAD(P)-binding Rossmann-like Domain"/>
    <property type="match status" value="1"/>
</dbReference>
<organism evidence="8 9">
    <name type="scientific">Geobacillus kaustophilus</name>
    <dbReference type="NCBI Taxonomy" id="1462"/>
    <lineage>
        <taxon>Bacteria</taxon>
        <taxon>Bacillati</taxon>
        <taxon>Bacillota</taxon>
        <taxon>Bacilli</taxon>
        <taxon>Bacillales</taxon>
        <taxon>Anoxybacillaceae</taxon>
        <taxon>Geobacillus</taxon>
        <taxon>Geobacillus thermoleovorans group</taxon>
    </lineage>
</organism>
<dbReference type="SMART" id="SM00829">
    <property type="entry name" value="PKS_ER"/>
    <property type="match status" value="1"/>
</dbReference>
<evidence type="ECO:0000256" key="3">
    <source>
        <dbReference type="ARBA" id="ARBA00022833"/>
    </source>
</evidence>
<dbReference type="AlphaFoldDB" id="A0A0D8BU03"/>
<dbReference type="EMBL" id="JYBP01000003">
    <property type="protein sequence ID" value="KJE27469.1"/>
    <property type="molecule type" value="Genomic_DNA"/>
</dbReference>
<dbReference type="InterPro" id="IPR002328">
    <property type="entry name" value="ADH_Zn_CS"/>
</dbReference>
<comment type="cofactor">
    <cofactor evidence="1 6">
        <name>Zn(2+)</name>
        <dbReference type="ChEBI" id="CHEBI:29105"/>
    </cofactor>
</comment>
<evidence type="ECO:0000259" key="7">
    <source>
        <dbReference type="SMART" id="SM00829"/>
    </source>
</evidence>
<dbReference type="GO" id="GO:0008270">
    <property type="term" value="F:zinc ion binding"/>
    <property type="evidence" value="ECO:0007669"/>
    <property type="project" value="InterPro"/>
</dbReference>
<gene>
    <name evidence="8" type="ORF">LG52_217</name>
</gene>
<dbReference type="InterPro" id="IPR036291">
    <property type="entry name" value="NAD(P)-bd_dom_sf"/>
</dbReference>